<gene>
    <name evidence="1" type="ORF">AACH06_10830</name>
</gene>
<evidence type="ECO:0000313" key="2">
    <source>
        <dbReference type="Proteomes" id="UP001371218"/>
    </source>
</evidence>
<dbReference type="Gene3D" id="3.40.30.10">
    <property type="entry name" value="Glutaredoxin"/>
    <property type="match status" value="1"/>
</dbReference>
<protein>
    <recommendedName>
        <fullName evidence="3">Glutathione S-transferase</fullName>
    </recommendedName>
</protein>
<organism evidence="1 2">
    <name type="scientific">Ideonella lacteola</name>
    <dbReference type="NCBI Taxonomy" id="2984193"/>
    <lineage>
        <taxon>Bacteria</taxon>
        <taxon>Pseudomonadati</taxon>
        <taxon>Pseudomonadota</taxon>
        <taxon>Betaproteobacteria</taxon>
        <taxon>Burkholderiales</taxon>
        <taxon>Sphaerotilaceae</taxon>
        <taxon>Ideonella</taxon>
    </lineage>
</organism>
<keyword evidence="2" id="KW-1185">Reference proteome</keyword>
<dbReference type="SUPFAM" id="SSF47616">
    <property type="entry name" value="GST C-terminal domain-like"/>
    <property type="match status" value="1"/>
</dbReference>
<comment type="caution">
    <text evidence="1">The sequence shown here is derived from an EMBL/GenBank/DDBJ whole genome shotgun (WGS) entry which is preliminary data.</text>
</comment>
<accession>A0ABU9BMX3</accession>
<sequence>MGFEFIGIDEALQRPGLRMVVVGGIPSPWGEAAKGIFHIKGLDWAAVRLDYTSDVLKQWTGGRRDGPVAIYNDEAPRHAWDQILLLAERLAPQPALLPAEAAERALVMGWAHEICGEGGLGWMRRLQLVHSGLQNGGALGGFAPQAAAYLGRKYGYRASEAPHYGERVVALLHGLAEQLKRQRAAGRPGLIGESITAVDVYLATFMGLFRPLPPEHGAMDEATRQAFSTLDEATAAALAPELLAHRDAMYRQWLGLPLRL</sequence>
<dbReference type="RefSeq" id="WP_341425689.1">
    <property type="nucleotide sequence ID" value="NZ_JBBUTG010000005.1"/>
</dbReference>
<dbReference type="InterPro" id="IPR036282">
    <property type="entry name" value="Glutathione-S-Trfase_C_sf"/>
</dbReference>
<evidence type="ECO:0008006" key="3">
    <source>
        <dbReference type="Google" id="ProtNLM"/>
    </source>
</evidence>
<reference evidence="1 2" key="1">
    <citation type="submission" date="2024-04" db="EMBL/GenBank/DDBJ databases">
        <title>Novel species of the genus Ideonella isolated from streams.</title>
        <authorList>
            <person name="Lu H."/>
        </authorList>
    </citation>
    <scope>NUCLEOTIDE SEQUENCE [LARGE SCALE GENOMIC DNA]</scope>
    <source>
        <strain evidence="1 2">DXS29W</strain>
    </source>
</reference>
<dbReference type="EMBL" id="JBBUTG010000005">
    <property type="protein sequence ID" value="MEK8031312.1"/>
    <property type="molecule type" value="Genomic_DNA"/>
</dbReference>
<proteinExistence type="predicted"/>
<dbReference type="Gene3D" id="1.20.1050.10">
    <property type="match status" value="1"/>
</dbReference>
<name>A0ABU9BMX3_9BURK</name>
<evidence type="ECO:0000313" key="1">
    <source>
        <dbReference type="EMBL" id="MEK8031312.1"/>
    </source>
</evidence>
<dbReference type="Proteomes" id="UP001371218">
    <property type="component" value="Unassembled WGS sequence"/>
</dbReference>